<reference evidence="2 3" key="1">
    <citation type="submission" date="2018-09" db="EMBL/GenBank/DDBJ databases">
        <authorList>
            <person name="Wang X."/>
            <person name="Du Z."/>
        </authorList>
    </citation>
    <scope>NUCLEOTIDE SEQUENCE [LARGE SCALE GENOMIC DNA]</scope>
    <source>
        <strain evidence="2 3">N3</strain>
    </source>
</reference>
<feature type="transmembrane region" description="Helical" evidence="1">
    <location>
        <begin position="21"/>
        <end position="42"/>
    </location>
</feature>
<dbReference type="RefSeq" id="WP_119475751.1">
    <property type="nucleotide sequence ID" value="NZ_QXML01000001.1"/>
</dbReference>
<organism evidence="2 3">
    <name type="scientific">Algoriphagus lacus</name>
    <dbReference type="NCBI Taxonomy" id="2056311"/>
    <lineage>
        <taxon>Bacteria</taxon>
        <taxon>Pseudomonadati</taxon>
        <taxon>Bacteroidota</taxon>
        <taxon>Cytophagia</taxon>
        <taxon>Cytophagales</taxon>
        <taxon>Cyclobacteriaceae</taxon>
        <taxon>Algoriphagus</taxon>
    </lineage>
</organism>
<gene>
    <name evidence="2" type="ORF">D0X99_00815</name>
</gene>
<comment type="caution">
    <text evidence="2">The sequence shown here is derived from an EMBL/GenBank/DDBJ whole genome shotgun (WGS) entry which is preliminary data.</text>
</comment>
<protein>
    <submittedName>
        <fullName evidence="2">Uncharacterized protein</fullName>
    </submittedName>
</protein>
<sequence length="249" mass="29296">MITFFRKIRQKLLSQNRVTRYIAYALGEIFLVTIGILIALQVNTWNEQRKTKIKAYSYLQRLNEDMEIALKDTEGFIMGNERHLKNSIIVKNAMETKKLSSSDQVNFDQYVNEYHMFYMTLASLSTYEEMSSGGELNLIQSRWIRDAFINLSEYRDFILEVNRTYHDSELMKTGEFQKYVRYTILHPGTDSSKVTPSYDFELMAADPSLINKVSRQSVSWNEILGMFKGYKFDVSRIRDSIQSEVKKYH</sequence>
<keyword evidence="3" id="KW-1185">Reference proteome</keyword>
<keyword evidence="1" id="KW-0472">Membrane</keyword>
<proteinExistence type="predicted"/>
<evidence type="ECO:0000313" key="3">
    <source>
        <dbReference type="Proteomes" id="UP000283522"/>
    </source>
</evidence>
<dbReference type="Proteomes" id="UP000283522">
    <property type="component" value="Unassembled WGS sequence"/>
</dbReference>
<dbReference type="EMBL" id="QXML01000001">
    <property type="protein sequence ID" value="RIW18272.1"/>
    <property type="molecule type" value="Genomic_DNA"/>
</dbReference>
<keyword evidence="1" id="KW-0812">Transmembrane</keyword>
<accession>A0A418PW47</accession>
<dbReference type="InterPro" id="IPR045749">
    <property type="entry name" value="DUF6090"/>
</dbReference>
<dbReference type="AlphaFoldDB" id="A0A418PW47"/>
<keyword evidence="1" id="KW-1133">Transmembrane helix</keyword>
<name>A0A418PW47_9BACT</name>
<evidence type="ECO:0000256" key="1">
    <source>
        <dbReference type="SAM" id="Phobius"/>
    </source>
</evidence>
<dbReference type="Pfam" id="PF19578">
    <property type="entry name" value="DUF6090"/>
    <property type="match status" value="1"/>
</dbReference>
<evidence type="ECO:0000313" key="2">
    <source>
        <dbReference type="EMBL" id="RIW18272.1"/>
    </source>
</evidence>
<dbReference type="OrthoDB" id="823163at2"/>